<dbReference type="Proteomes" id="UP001501470">
    <property type="component" value="Unassembled WGS sequence"/>
</dbReference>
<evidence type="ECO:0000313" key="3">
    <source>
        <dbReference type="EMBL" id="GAA1548315.1"/>
    </source>
</evidence>
<evidence type="ECO:0000256" key="1">
    <source>
        <dbReference type="SAM" id="SignalP"/>
    </source>
</evidence>
<name>A0ABN2BYS2_9ACTN</name>
<organism evidence="3 4">
    <name type="scientific">Dactylosporangium maewongense</name>
    <dbReference type="NCBI Taxonomy" id="634393"/>
    <lineage>
        <taxon>Bacteria</taxon>
        <taxon>Bacillati</taxon>
        <taxon>Actinomycetota</taxon>
        <taxon>Actinomycetes</taxon>
        <taxon>Micromonosporales</taxon>
        <taxon>Micromonosporaceae</taxon>
        <taxon>Dactylosporangium</taxon>
    </lineage>
</organism>
<evidence type="ECO:0000259" key="2">
    <source>
        <dbReference type="Pfam" id="PF08239"/>
    </source>
</evidence>
<gene>
    <name evidence="3" type="ORF">GCM10009827_080750</name>
</gene>
<sequence length="125" mass="13136">MTQRVRRIAATAVAATAAIAGSLVVASPASADPVRCGSSGSDPRAWCANVKDAPNGLTIRSGPGTGYSPVGTLRNGQKVEVDCWGYGSSVNGYRIWVRLYSAAGSRWVSDLYLTTGHVQDYLIQC</sequence>
<accession>A0ABN2BYS2</accession>
<keyword evidence="1" id="KW-0732">Signal</keyword>
<keyword evidence="4" id="KW-1185">Reference proteome</keyword>
<evidence type="ECO:0000313" key="4">
    <source>
        <dbReference type="Proteomes" id="UP001501470"/>
    </source>
</evidence>
<feature type="chain" id="PRO_5047398157" description="SH3b domain-containing protein" evidence="1">
    <location>
        <begin position="32"/>
        <end position="125"/>
    </location>
</feature>
<dbReference type="InterPro" id="IPR003646">
    <property type="entry name" value="SH3-like_bac-type"/>
</dbReference>
<reference evidence="3 4" key="1">
    <citation type="journal article" date="2019" name="Int. J. Syst. Evol. Microbiol.">
        <title>The Global Catalogue of Microorganisms (GCM) 10K type strain sequencing project: providing services to taxonomists for standard genome sequencing and annotation.</title>
        <authorList>
            <consortium name="The Broad Institute Genomics Platform"/>
            <consortium name="The Broad Institute Genome Sequencing Center for Infectious Disease"/>
            <person name="Wu L."/>
            <person name="Ma J."/>
        </authorList>
    </citation>
    <scope>NUCLEOTIDE SEQUENCE [LARGE SCALE GENOMIC DNA]</scope>
    <source>
        <strain evidence="3 4">JCM 15933</strain>
    </source>
</reference>
<dbReference type="Pfam" id="PF08239">
    <property type="entry name" value="SH3_3"/>
    <property type="match status" value="1"/>
</dbReference>
<dbReference type="RefSeq" id="WP_344508732.1">
    <property type="nucleotide sequence ID" value="NZ_BAAAQD010000020.1"/>
</dbReference>
<dbReference type="EMBL" id="BAAAQD010000020">
    <property type="protein sequence ID" value="GAA1548315.1"/>
    <property type="molecule type" value="Genomic_DNA"/>
</dbReference>
<feature type="signal peptide" evidence="1">
    <location>
        <begin position="1"/>
        <end position="31"/>
    </location>
</feature>
<proteinExistence type="predicted"/>
<feature type="domain" description="SH3b" evidence="2">
    <location>
        <begin position="56"/>
        <end position="113"/>
    </location>
</feature>
<protein>
    <recommendedName>
        <fullName evidence="2">SH3b domain-containing protein</fullName>
    </recommendedName>
</protein>
<dbReference type="Gene3D" id="2.30.30.40">
    <property type="entry name" value="SH3 Domains"/>
    <property type="match status" value="1"/>
</dbReference>
<comment type="caution">
    <text evidence="3">The sequence shown here is derived from an EMBL/GenBank/DDBJ whole genome shotgun (WGS) entry which is preliminary data.</text>
</comment>